<sequence>MEDNQWHLYDHDPLLLTDASSLQLQESTSIHCNYISQISLSSRSLTMADLESHSNPSDEFSWKRRSFEKHSAQSDNPAAKNVFDGRSILGYSLTSPDLVICAGSPDIATNSYVNSPELLERKSCVNMHSSIELSLEDGINGSENDNTIKTPTVKFSNFCQTFEKELSPEASFELFPTPEIKDESPKDYLPQSQLPQVMEVSEGAECELSEDDGGIAMEDRYEKLKRKFECQKKELAETKTVLEEVKREKQQKSRECQEAWKSLKELQNELMRKSMHVGSLAFAVEGQVKEKSRWFSSLRDLMRKVKIMKMEHIKLAEDAETYKKYLTDMREMELSIKSKLHEQLESHEDLKCKYVEGAIERKELYNKVLELKGNIRVFCRCRPLNADEVTSGATMVIDFESAKDGELTVMSNGAPRRTFKFDAVFGPQAEQANVFDGTAPFAASVLDGYNVCIFAYGQTGTGKTFTMEGTEEARGVNFRTLQKLFDIIQERQKLYRYDVSVSVLEVYNEQIRDLLVSGNQPGMTARRLEIKQAGEGMHHVPGLVEAPVKNMAEVWEVLQTGSNARAVSSTNANEHSSRSHCIHCVMVKGENLLNGECTRSKLWLVDLAGSERVAKTEVQGERLKEAQNINRSLSALGDVISALATKSPHVPFRNSKLTHLLQDSLGGDSKTLMFVQISPNEHDLGETICSLNFASRVRGIELGPARRQLDSFELPKYKQMAEKTKQEMKSKDLQIKKMEETIHGLDLKIKERDSKSKSLQDKVKELETQLMIDRKLARQHVESKISEQHSVKLQEELNNAPTRPALEKRPLGSHKNFNDRLSGIWGKDQVMSARPLTENNSFKPSFAFPTMENSIKHIDPNEKENNPEMAERILLPKRTGRASICTMSPRIPAAAASRRNSLIPLPILPRLMELQTNGADQKDGSGESETSSLPTQTHCESPKGIRSGSKRISSILRRSLQKKVQVKSPLQQHMRRVGVNVGMEKVRVSIGSRGKMGQRVLLGNAKRAGTKETHQKNSQKEKERGWNAGTVVKTVI</sequence>
<name>A0ACB9MHJ3_BAUVA</name>
<gene>
    <name evidence="1" type="ORF">L6164_022778</name>
</gene>
<keyword evidence="2" id="KW-1185">Reference proteome</keyword>
<dbReference type="EMBL" id="CM039434">
    <property type="protein sequence ID" value="KAI4323148.1"/>
    <property type="molecule type" value="Genomic_DNA"/>
</dbReference>
<dbReference type="Proteomes" id="UP000828941">
    <property type="component" value="Chromosome 9"/>
</dbReference>
<organism evidence="1 2">
    <name type="scientific">Bauhinia variegata</name>
    <name type="common">Purple orchid tree</name>
    <name type="synonym">Phanera variegata</name>
    <dbReference type="NCBI Taxonomy" id="167791"/>
    <lineage>
        <taxon>Eukaryota</taxon>
        <taxon>Viridiplantae</taxon>
        <taxon>Streptophyta</taxon>
        <taxon>Embryophyta</taxon>
        <taxon>Tracheophyta</taxon>
        <taxon>Spermatophyta</taxon>
        <taxon>Magnoliopsida</taxon>
        <taxon>eudicotyledons</taxon>
        <taxon>Gunneridae</taxon>
        <taxon>Pentapetalae</taxon>
        <taxon>rosids</taxon>
        <taxon>fabids</taxon>
        <taxon>Fabales</taxon>
        <taxon>Fabaceae</taxon>
        <taxon>Cercidoideae</taxon>
        <taxon>Cercideae</taxon>
        <taxon>Bauhiniinae</taxon>
        <taxon>Bauhinia</taxon>
    </lineage>
</organism>
<protein>
    <submittedName>
        <fullName evidence="1">Uncharacterized protein</fullName>
    </submittedName>
</protein>
<comment type="caution">
    <text evidence="1">The sequence shown here is derived from an EMBL/GenBank/DDBJ whole genome shotgun (WGS) entry which is preliminary data.</text>
</comment>
<evidence type="ECO:0000313" key="1">
    <source>
        <dbReference type="EMBL" id="KAI4323148.1"/>
    </source>
</evidence>
<evidence type="ECO:0000313" key="2">
    <source>
        <dbReference type="Proteomes" id="UP000828941"/>
    </source>
</evidence>
<accession>A0ACB9MHJ3</accession>
<proteinExistence type="predicted"/>
<reference evidence="1 2" key="1">
    <citation type="journal article" date="2022" name="DNA Res.">
        <title>Chromosomal-level genome assembly of the orchid tree Bauhinia variegata (Leguminosae; Cercidoideae) supports the allotetraploid origin hypothesis of Bauhinia.</title>
        <authorList>
            <person name="Zhong Y."/>
            <person name="Chen Y."/>
            <person name="Zheng D."/>
            <person name="Pang J."/>
            <person name="Liu Y."/>
            <person name="Luo S."/>
            <person name="Meng S."/>
            <person name="Qian L."/>
            <person name="Wei D."/>
            <person name="Dai S."/>
            <person name="Zhou R."/>
        </authorList>
    </citation>
    <scope>NUCLEOTIDE SEQUENCE [LARGE SCALE GENOMIC DNA]</scope>
    <source>
        <strain evidence="1">BV-YZ2020</strain>
    </source>
</reference>